<dbReference type="GO" id="GO:0005886">
    <property type="term" value="C:plasma membrane"/>
    <property type="evidence" value="ECO:0007669"/>
    <property type="project" value="UniProtKB-SubCell"/>
</dbReference>
<evidence type="ECO:0000256" key="4">
    <source>
        <dbReference type="ARBA" id="ARBA00022692"/>
    </source>
</evidence>
<protein>
    <recommendedName>
        <fullName evidence="9">Polysaccharide chain length determinant N-terminal domain-containing protein</fullName>
    </recommendedName>
</protein>
<evidence type="ECO:0000256" key="8">
    <source>
        <dbReference type="SAM" id="Phobius"/>
    </source>
</evidence>
<dbReference type="AlphaFoldDB" id="A2BSC4"/>
<keyword evidence="4 8" id="KW-0812">Transmembrane</keyword>
<keyword evidence="6 8" id="KW-0472">Membrane</keyword>
<dbReference type="GO" id="GO:0004713">
    <property type="term" value="F:protein tyrosine kinase activity"/>
    <property type="evidence" value="ECO:0007669"/>
    <property type="project" value="TreeGrafter"/>
</dbReference>
<evidence type="ECO:0000256" key="6">
    <source>
        <dbReference type="ARBA" id="ARBA00023136"/>
    </source>
</evidence>
<name>A2BSC4_PROMS</name>
<dbReference type="RefSeq" id="WP_011818822.1">
    <property type="nucleotide sequence ID" value="NC_008816.1"/>
</dbReference>
<dbReference type="Proteomes" id="UP000002590">
    <property type="component" value="Chromosome"/>
</dbReference>
<dbReference type="InterPro" id="IPR050445">
    <property type="entry name" value="Bact_polysacc_biosynth/exp"/>
</dbReference>
<evidence type="ECO:0000313" key="10">
    <source>
        <dbReference type="EMBL" id="ABM70685.1"/>
    </source>
</evidence>
<dbReference type="Pfam" id="PF02706">
    <property type="entry name" value="Wzz"/>
    <property type="match status" value="1"/>
</dbReference>
<keyword evidence="5 8" id="KW-1133">Transmembrane helix</keyword>
<evidence type="ECO:0000313" key="11">
    <source>
        <dbReference type="Proteomes" id="UP000002590"/>
    </source>
</evidence>
<keyword evidence="7" id="KW-0175">Coiled coil</keyword>
<dbReference type="InterPro" id="IPR003856">
    <property type="entry name" value="LPS_length_determ_N"/>
</dbReference>
<proteinExistence type="inferred from homology"/>
<feature type="domain" description="Polysaccharide chain length determinant N-terminal" evidence="9">
    <location>
        <begin position="14"/>
        <end position="110"/>
    </location>
</feature>
<keyword evidence="3" id="KW-1003">Cell membrane</keyword>
<dbReference type="KEGG" id="pmb:A9601_14011"/>
<organism evidence="10 11">
    <name type="scientific">Prochlorococcus marinus (strain AS9601)</name>
    <dbReference type="NCBI Taxonomy" id="146891"/>
    <lineage>
        <taxon>Bacteria</taxon>
        <taxon>Bacillati</taxon>
        <taxon>Cyanobacteriota</taxon>
        <taxon>Cyanophyceae</taxon>
        <taxon>Synechococcales</taxon>
        <taxon>Prochlorococcaceae</taxon>
        <taxon>Prochlorococcus</taxon>
    </lineage>
</organism>
<dbReference type="HOGENOM" id="CLU_474755_0_0_3"/>
<feature type="coiled-coil region" evidence="7">
    <location>
        <begin position="298"/>
        <end position="332"/>
    </location>
</feature>
<dbReference type="STRING" id="146891.A9601_14011"/>
<evidence type="ECO:0000256" key="3">
    <source>
        <dbReference type="ARBA" id="ARBA00022475"/>
    </source>
</evidence>
<evidence type="ECO:0000256" key="5">
    <source>
        <dbReference type="ARBA" id="ARBA00022989"/>
    </source>
</evidence>
<comment type="subcellular location">
    <subcellularLocation>
        <location evidence="1">Cell membrane</location>
        <topology evidence="1">Multi-pass membrane protein</topology>
    </subcellularLocation>
</comment>
<feature type="transmembrane region" description="Helical" evidence="8">
    <location>
        <begin position="419"/>
        <end position="439"/>
    </location>
</feature>
<gene>
    <name evidence="10" type="primary">gumC</name>
    <name evidence="10" type="ordered locus">A9601_14011</name>
</gene>
<dbReference type="PANTHER" id="PTHR32309">
    <property type="entry name" value="TYROSINE-PROTEIN KINASE"/>
    <property type="match status" value="1"/>
</dbReference>
<evidence type="ECO:0000256" key="1">
    <source>
        <dbReference type="ARBA" id="ARBA00004651"/>
    </source>
</evidence>
<accession>A2BSC4</accession>
<dbReference type="eggNOG" id="COG3206">
    <property type="taxonomic scope" value="Bacteria"/>
</dbReference>
<sequence>MSDILLKESEFEKDEFDIRRLYEIIFRNKKAIASITGISVLVSGIIALNLKKIWQGEFQIVLSDTNVNNSQSLARSILIDNSLIGDSLNIGSNRELKTELEVLKSPSILMPTYNYVLDNKNKNWKYAEKWRFKEWRENSFKFELMKGTSALNIKFRDKDKNIILPALKQISASYQKYSGRDREREITNGLNYLVDEIKKFKKKSVNSSTKAREFALKHDLLFISPNLISDKGNYSNLTKSDVELERITASNQIRRIDSLLSQLDKIYNENELNVLFLSKNYISNYGSESELKGVPQEIDLINNKLAVLRTNYKEKNRNIQNLINKRSTLLKSLKEQFKSYLITKKFELNSEIDANTREDGIILKFKELSAESIRDENTLSNLEKLRLQFELEKNKIKDPWELITRPTLLEVPVGPNKKLLIMAGAIGGGILGIIYSIFLEKKKNLIYNIEDINRILKIPFLDNYVINSNIVLENSLQYLSKILTDNIEAKSITIISSKSVSELELKLFIDELKKLTGKVSINYTFNIFDAQKVGLKVFVCKLGEETFNDIKDLNKKLEILKIDMIGWINFINET</sequence>
<evidence type="ECO:0000256" key="2">
    <source>
        <dbReference type="ARBA" id="ARBA00006683"/>
    </source>
</evidence>
<evidence type="ECO:0000259" key="9">
    <source>
        <dbReference type="Pfam" id="PF02706"/>
    </source>
</evidence>
<reference evidence="10 11" key="1">
    <citation type="journal article" date="2007" name="PLoS Genet.">
        <title>Patterns and implications of gene gain and loss in the evolution of Prochlorococcus.</title>
        <authorList>
            <person name="Kettler G.C."/>
            <person name="Martiny A.C."/>
            <person name="Huang K."/>
            <person name="Zucker J."/>
            <person name="Coleman M.L."/>
            <person name="Rodrigue S."/>
            <person name="Chen F."/>
            <person name="Lapidus A."/>
            <person name="Ferriera S."/>
            <person name="Johnson J."/>
            <person name="Steglich C."/>
            <person name="Church G.M."/>
            <person name="Richardson P."/>
            <person name="Chisholm S.W."/>
        </authorList>
    </citation>
    <scope>NUCLEOTIDE SEQUENCE [LARGE SCALE GENOMIC DNA]</scope>
    <source>
        <strain evidence="10 11">AS9601</strain>
    </source>
</reference>
<dbReference type="PANTHER" id="PTHR32309:SF13">
    <property type="entry name" value="FERRIC ENTEROBACTIN TRANSPORT PROTEIN FEPE"/>
    <property type="match status" value="1"/>
</dbReference>
<comment type="similarity">
    <text evidence="2">Belongs to the CpsC/CapA family.</text>
</comment>
<dbReference type="EMBL" id="CP000551">
    <property type="protein sequence ID" value="ABM70685.1"/>
    <property type="molecule type" value="Genomic_DNA"/>
</dbReference>
<evidence type="ECO:0000256" key="7">
    <source>
        <dbReference type="SAM" id="Coils"/>
    </source>
</evidence>